<evidence type="ECO:0000313" key="1">
    <source>
        <dbReference type="EMBL" id="TYC08611.1"/>
    </source>
</evidence>
<dbReference type="OrthoDB" id="3731278at2"/>
<name>A0A5D0TQM9_9ACTN</name>
<organism evidence="1 2">
    <name type="scientific">Actinomadura syzygii</name>
    <dbReference type="NCBI Taxonomy" id="1427538"/>
    <lineage>
        <taxon>Bacteria</taxon>
        <taxon>Bacillati</taxon>
        <taxon>Actinomycetota</taxon>
        <taxon>Actinomycetes</taxon>
        <taxon>Streptosporangiales</taxon>
        <taxon>Thermomonosporaceae</taxon>
        <taxon>Actinomadura</taxon>
    </lineage>
</organism>
<accession>A0A5D0TQM9</accession>
<dbReference type="RefSeq" id="WP_148354923.1">
    <property type="nucleotide sequence ID" value="NZ_JBHSBF010000002.1"/>
</dbReference>
<protein>
    <submittedName>
        <fullName evidence="1">Uncharacterized protein</fullName>
    </submittedName>
</protein>
<keyword evidence="2" id="KW-1185">Reference proteome</keyword>
<dbReference type="EMBL" id="VSFF01000016">
    <property type="protein sequence ID" value="TYC08611.1"/>
    <property type="molecule type" value="Genomic_DNA"/>
</dbReference>
<comment type="caution">
    <text evidence="1">The sequence shown here is derived from an EMBL/GenBank/DDBJ whole genome shotgun (WGS) entry which is preliminary data.</text>
</comment>
<gene>
    <name evidence="1" type="ORF">FXF65_37595</name>
</gene>
<sequence length="124" mass="13556">MGFTLSALFETPEQEAARLAAAPEGSKNHDLSLLPVTIREWPQDLLIALPGTKHQVVVVPFEFWPDAGTTDEKRPRRRYSGSWVCAVVHSNHPDYPVGGHRILVPAAELARGARASIEGTRPPA</sequence>
<dbReference type="AlphaFoldDB" id="A0A5D0TQM9"/>
<evidence type="ECO:0000313" key="2">
    <source>
        <dbReference type="Proteomes" id="UP000322634"/>
    </source>
</evidence>
<proteinExistence type="predicted"/>
<dbReference type="Proteomes" id="UP000322634">
    <property type="component" value="Unassembled WGS sequence"/>
</dbReference>
<reference evidence="1 2" key="1">
    <citation type="submission" date="2019-08" db="EMBL/GenBank/DDBJ databases">
        <title>Actinomadura sp. nov. CYP1-5 isolated from mountain soil.</title>
        <authorList>
            <person name="Songsumanus A."/>
            <person name="Kuncharoen N."/>
            <person name="Kudo T."/>
            <person name="Yuki M."/>
            <person name="Igarashi Y."/>
            <person name="Tanasupawat S."/>
        </authorList>
    </citation>
    <scope>NUCLEOTIDE SEQUENCE [LARGE SCALE GENOMIC DNA]</scope>
    <source>
        <strain evidence="1 2">GKU157</strain>
    </source>
</reference>